<dbReference type="PANTHER" id="PTHR44019:SF20">
    <property type="entry name" value="WD REPEAT-CONTAINING PROTEIN 55"/>
    <property type="match status" value="1"/>
</dbReference>
<feature type="repeat" description="WD" evidence="6">
    <location>
        <begin position="338"/>
        <end position="372"/>
    </location>
</feature>
<evidence type="ECO:0000313" key="9">
    <source>
        <dbReference type="Proteomes" id="UP000410492"/>
    </source>
</evidence>
<dbReference type="AlphaFoldDB" id="A0A653CZ62"/>
<dbReference type="SMART" id="SM00320">
    <property type="entry name" value="WD40"/>
    <property type="match status" value="6"/>
</dbReference>
<evidence type="ECO:0000256" key="5">
    <source>
        <dbReference type="ARBA" id="ARBA00037984"/>
    </source>
</evidence>
<dbReference type="InterPro" id="IPR001680">
    <property type="entry name" value="WD40_rpt"/>
</dbReference>
<dbReference type="PANTHER" id="PTHR44019">
    <property type="entry name" value="WD REPEAT-CONTAINING PROTEIN 55"/>
    <property type="match status" value="1"/>
</dbReference>
<evidence type="ECO:0000256" key="3">
    <source>
        <dbReference type="ARBA" id="ARBA00022737"/>
    </source>
</evidence>
<evidence type="ECO:0000256" key="2">
    <source>
        <dbReference type="ARBA" id="ARBA00022574"/>
    </source>
</evidence>
<name>A0A653CZ62_CALMS</name>
<organism evidence="8 9">
    <name type="scientific">Callosobruchus maculatus</name>
    <name type="common">Southern cowpea weevil</name>
    <name type="synonym">Pulse bruchid</name>
    <dbReference type="NCBI Taxonomy" id="64391"/>
    <lineage>
        <taxon>Eukaryota</taxon>
        <taxon>Metazoa</taxon>
        <taxon>Ecdysozoa</taxon>
        <taxon>Arthropoda</taxon>
        <taxon>Hexapoda</taxon>
        <taxon>Insecta</taxon>
        <taxon>Pterygota</taxon>
        <taxon>Neoptera</taxon>
        <taxon>Endopterygota</taxon>
        <taxon>Coleoptera</taxon>
        <taxon>Polyphaga</taxon>
        <taxon>Cucujiformia</taxon>
        <taxon>Chrysomeloidea</taxon>
        <taxon>Chrysomelidae</taxon>
        <taxon>Bruchinae</taxon>
        <taxon>Bruchini</taxon>
        <taxon>Callosobruchus</taxon>
    </lineage>
</organism>
<feature type="compositionally biased region" description="Acidic residues" evidence="7">
    <location>
        <begin position="47"/>
        <end position="64"/>
    </location>
</feature>
<comment type="similarity">
    <text evidence="5">Belongs to the WD repeat POC1 family.</text>
</comment>
<keyword evidence="9" id="KW-1185">Reference proteome</keyword>
<evidence type="ECO:0000313" key="8">
    <source>
        <dbReference type="EMBL" id="VEN52568.1"/>
    </source>
</evidence>
<feature type="region of interest" description="Disordered" evidence="7">
    <location>
        <begin position="1"/>
        <end position="65"/>
    </location>
</feature>
<dbReference type="Gene3D" id="2.130.10.10">
    <property type="entry name" value="YVTN repeat-like/Quinoprotein amine dehydrogenase"/>
    <property type="match status" value="2"/>
</dbReference>
<dbReference type="EMBL" id="CAACVG010009207">
    <property type="protein sequence ID" value="VEN52568.1"/>
    <property type="molecule type" value="Genomic_DNA"/>
</dbReference>
<comment type="similarity">
    <text evidence="1">Belongs to the WD repeat WDR55 family.</text>
</comment>
<dbReference type="PROSITE" id="PS50082">
    <property type="entry name" value="WD_REPEATS_2"/>
    <property type="match status" value="3"/>
</dbReference>
<sequence length="413" mass="47060">MCKKRESLETSKEHTMDGDSDTDSSDVSMSDSDSESEHSEMNVSPDDTMEKESDMEENEEEEDETIKAIRNECNKERDRPPNIQCEDFITDLCFHPEQDLLAVASIVGDVLLYKYTTNENTLEETLELHTKACRDIEFSHNGDLLFSTSKDKSIMITDMNTRKLLRFYDSAHDSPIYCITVLDENIFATGDDDGTIKLWDLREKGETQIWKTKKNEDYISDIITNEAKQYLVCSSGDGSLTTIDLKNRNVFMQSEEYDEDLTCLGLFRSETKLVAGSSKGKLYLYNWSEFGLHSDAFPGPKTAINALVPITENIVITACEDGNLRATHLFPHRHLGIAGQHSLSVENVDICNTGKFIASSSHDNEIRFWNIEYFEDFEKVSQKHSKHNRRKELKNNLPSSMMKNSSDFFSGLC</sequence>
<evidence type="ECO:0000256" key="1">
    <source>
        <dbReference type="ARBA" id="ARBA00007625"/>
    </source>
</evidence>
<feature type="repeat" description="WD" evidence="6">
    <location>
        <begin position="126"/>
        <end position="167"/>
    </location>
</feature>
<protein>
    <recommendedName>
        <fullName evidence="4">WD repeat-containing protein 55 homolog</fullName>
    </recommendedName>
</protein>
<evidence type="ECO:0000256" key="7">
    <source>
        <dbReference type="SAM" id="MobiDB-lite"/>
    </source>
</evidence>
<dbReference type="PROSITE" id="PS50294">
    <property type="entry name" value="WD_REPEATS_REGION"/>
    <property type="match status" value="2"/>
</dbReference>
<dbReference type="InterPro" id="IPR015943">
    <property type="entry name" value="WD40/YVTN_repeat-like_dom_sf"/>
</dbReference>
<dbReference type="InterPro" id="IPR019775">
    <property type="entry name" value="WD40_repeat_CS"/>
</dbReference>
<proteinExistence type="inferred from homology"/>
<dbReference type="Proteomes" id="UP000410492">
    <property type="component" value="Unassembled WGS sequence"/>
</dbReference>
<evidence type="ECO:0000256" key="4">
    <source>
        <dbReference type="ARBA" id="ARBA00023478"/>
    </source>
</evidence>
<feature type="repeat" description="WD" evidence="6">
    <location>
        <begin position="169"/>
        <end position="209"/>
    </location>
</feature>
<accession>A0A653CZ62</accession>
<dbReference type="PRINTS" id="PR00320">
    <property type="entry name" value="GPROTEINBRPT"/>
</dbReference>
<keyword evidence="2 6" id="KW-0853">WD repeat</keyword>
<dbReference type="PROSITE" id="PS00678">
    <property type="entry name" value="WD_REPEATS_1"/>
    <property type="match status" value="1"/>
</dbReference>
<dbReference type="OrthoDB" id="2288928at2759"/>
<gene>
    <name evidence="8" type="ORF">CALMAC_LOCUS12643</name>
</gene>
<dbReference type="InterPro" id="IPR036322">
    <property type="entry name" value="WD40_repeat_dom_sf"/>
</dbReference>
<dbReference type="SUPFAM" id="SSF50978">
    <property type="entry name" value="WD40 repeat-like"/>
    <property type="match status" value="1"/>
</dbReference>
<keyword evidence="3" id="KW-0677">Repeat</keyword>
<reference evidence="8 9" key="1">
    <citation type="submission" date="2019-01" db="EMBL/GenBank/DDBJ databases">
        <authorList>
            <person name="Sayadi A."/>
        </authorList>
    </citation>
    <scope>NUCLEOTIDE SEQUENCE [LARGE SCALE GENOMIC DNA]</scope>
</reference>
<dbReference type="InterPro" id="IPR050505">
    <property type="entry name" value="WDR55/POC1"/>
</dbReference>
<dbReference type="InterPro" id="IPR020472">
    <property type="entry name" value="WD40_PAC1"/>
</dbReference>
<dbReference type="Pfam" id="PF24796">
    <property type="entry name" value="WDR55"/>
    <property type="match status" value="1"/>
</dbReference>
<feature type="compositionally biased region" description="Basic and acidic residues" evidence="7">
    <location>
        <begin position="1"/>
        <end position="17"/>
    </location>
</feature>
<evidence type="ECO:0000256" key="6">
    <source>
        <dbReference type="PROSITE-ProRule" id="PRU00221"/>
    </source>
</evidence>